<dbReference type="GeneTree" id="ENSGT00860000135999"/>
<keyword evidence="2" id="KW-0732">Signal</keyword>
<name>A0A8C6RIA8_NANGA</name>
<proteinExistence type="predicted"/>
<protein>
    <submittedName>
        <fullName evidence="3">cDNA sequence U90926</fullName>
    </submittedName>
</protein>
<feature type="signal peptide" evidence="2">
    <location>
        <begin position="1"/>
        <end position="19"/>
    </location>
</feature>
<sequence length="91" mass="10256">MKAMILVAFLVLTAHCVPARRRFQLRIVPYCPFLNFQQCQRAYEMLSNCRKLMNRRTTPVPSFPPTIEIGPPLIGSSPAPLTPSARGDIRS</sequence>
<dbReference type="GO" id="GO:0045087">
    <property type="term" value="P:innate immune response"/>
    <property type="evidence" value="ECO:0007669"/>
    <property type="project" value="Ensembl"/>
</dbReference>
<dbReference type="AlphaFoldDB" id="A0A8C6RIA8"/>
<evidence type="ECO:0000313" key="4">
    <source>
        <dbReference type="Proteomes" id="UP000694381"/>
    </source>
</evidence>
<accession>A0A8C6RIA8</accession>
<reference evidence="3" key="1">
    <citation type="submission" date="2025-08" db="UniProtKB">
        <authorList>
            <consortium name="Ensembl"/>
        </authorList>
    </citation>
    <scope>IDENTIFICATION</scope>
</reference>
<dbReference type="InterPro" id="IPR054417">
    <property type="entry name" value="U9-ORF"/>
</dbReference>
<dbReference type="Proteomes" id="UP000694381">
    <property type="component" value="Unassembled WGS sequence"/>
</dbReference>
<feature type="chain" id="PRO_5034095495" evidence="2">
    <location>
        <begin position="20"/>
        <end position="91"/>
    </location>
</feature>
<dbReference type="Ensembl" id="ENSNGAT00000024197.1">
    <property type="protein sequence ID" value="ENSNGAP00000018547.1"/>
    <property type="gene ID" value="ENSNGAG00000018646.1"/>
</dbReference>
<evidence type="ECO:0000313" key="3">
    <source>
        <dbReference type="Ensembl" id="ENSNGAP00000018547.1"/>
    </source>
</evidence>
<feature type="region of interest" description="Disordered" evidence="1">
    <location>
        <begin position="62"/>
        <end position="91"/>
    </location>
</feature>
<evidence type="ECO:0000256" key="1">
    <source>
        <dbReference type="SAM" id="MobiDB-lite"/>
    </source>
</evidence>
<dbReference type="OMA" id="TMESDPP"/>
<reference evidence="3" key="2">
    <citation type="submission" date="2025-09" db="UniProtKB">
        <authorList>
            <consortium name="Ensembl"/>
        </authorList>
    </citation>
    <scope>IDENTIFICATION</scope>
</reference>
<evidence type="ECO:0000256" key="2">
    <source>
        <dbReference type="SAM" id="SignalP"/>
    </source>
</evidence>
<dbReference type="GO" id="GO:0005615">
    <property type="term" value="C:extracellular space"/>
    <property type="evidence" value="ECO:0007669"/>
    <property type="project" value="Ensembl"/>
</dbReference>
<keyword evidence="4" id="KW-1185">Reference proteome</keyword>
<organism evidence="3 4">
    <name type="scientific">Nannospalax galili</name>
    <name type="common">Northern Israeli blind subterranean mole rat</name>
    <name type="synonym">Spalax galili</name>
    <dbReference type="NCBI Taxonomy" id="1026970"/>
    <lineage>
        <taxon>Eukaryota</taxon>
        <taxon>Metazoa</taxon>
        <taxon>Chordata</taxon>
        <taxon>Craniata</taxon>
        <taxon>Vertebrata</taxon>
        <taxon>Euteleostomi</taxon>
        <taxon>Mammalia</taxon>
        <taxon>Eutheria</taxon>
        <taxon>Euarchontoglires</taxon>
        <taxon>Glires</taxon>
        <taxon>Rodentia</taxon>
        <taxon>Myomorpha</taxon>
        <taxon>Muroidea</taxon>
        <taxon>Spalacidae</taxon>
        <taxon>Spalacinae</taxon>
        <taxon>Nannospalax</taxon>
    </lineage>
</organism>
<dbReference type="Pfam" id="PF22040">
    <property type="entry name" value="U9-ORF"/>
    <property type="match status" value="1"/>
</dbReference>